<feature type="region of interest" description="Disordered" evidence="1">
    <location>
        <begin position="80"/>
        <end position="101"/>
    </location>
</feature>
<evidence type="ECO:0000313" key="3">
    <source>
        <dbReference type="Proteomes" id="UP000050761"/>
    </source>
</evidence>
<keyword evidence="3" id="KW-1185">Reference proteome</keyword>
<accession>A0A183G7I4</accession>
<dbReference type="AlphaFoldDB" id="A0A183G7I4"/>
<gene>
    <name evidence="2" type="ORF">HPBE_LOCUS17750</name>
</gene>
<reference evidence="2 3" key="1">
    <citation type="submission" date="2018-11" db="EMBL/GenBank/DDBJ databases">
        <authorList>
            <consortium name="Pathogen Informatics"/>
        </authorList>
    </citation>
    <scope>NUCLEOTIDE SEQUENCE [LARGE SCALE GENOMIC DNA]</scope>
</reference>
<dbReference type="EMBL" id="UZAH01030239">
    <property type="protein sequence ID" value="VDP09809.1"/>
    <property type="molecule type" value="Genomic_DNA"/>
</dbReference>
<organism evidence="3 4">
    <name type="scientific">Heligmosomoides polygyrus</name>
    <name type="common">Parasitic roundworm</name>
    <dbReference type="NCBI Taxonomy" id="6339"/>
    <lineage>
        <taxon>Eukaryota</taxon>
        <taxon>Metazoa</taxon>
        <taxon>Ecdysozoa</taxon>
        <taxon>Nematoda</taxon>
        <taxon>Chromadorea</taxon>
        <taxon>Rhabditida</taxon>
        <taxon>Rhabditina</taxon>
        <taxon>Rhabditomorpha</taxon>
        <taxon>Strongyloidea</taxon>
        <taxon>Heligmosomidae</taxon>
        <taxon>Heligmosomoides</taxon>
    </lineage>
</organism>
<proteinExistence type="predicted"/>
<dbReference type="Proteomes" id="UP000050761">
    <property type="component" value="Unassembled WGS sequence"/>
</dbReference>
<evidence type="ECO:0000313" key="2">
    <source>
        <dbReference type="EMBL" id="VDP09809.1"/>
    </source>
</evidence>
<name>A0A183G7I4_HELPZ</name>
<evidence type="ECO:0000256" key="1">
    <source>
        <dbReference type="SAM" id="MobiDB-lite"/>
    </source>
</evidence>
<dbReference type="WBParaSite" id="HPBE_0001775301-mRNA-1">
    <property type="protein sequence ID" value="HPBE_0001775301-mRNA-1"/>
    <property type="gene ID" value="HPBE_0001775301"/>
</dbReference>
<protein>
    <submittedName>
        <fullName evidence="2 4">Uncharacterized protein</fullName>
    </submittedName>
</protein>
<feature type="region of interest" description="Disordered" evidence="1">
    <location>
        <begin position="125"/>
        <end position="149"/>
    </location>
</feature>
<reference evidence="4" key="2">
    <citation type="submission" date="2019-09" db="UniProtKB">
        <authorList>
            <consortium name="WormBaseParasite"/>
        </authorList>
    </citation>
    <scope>IDENTIFICATION</scope>
</reference>
<accession>A0A3P8ECP6</accession>
<sequence>MMTKKMIEMMKKVMKMMKMMMMMTKMMNEANMKMKKTMMMIKKMKRKKKMVMKMKVKKRKKMMTKKIAHRRLDFNVSEWKGEETEGRRLGPASRDAHGVFPGGMRYADETNTHKRDHFLCQHWANKKGKSAPKDAADGGSRGTLTSVVDESSCIRQEEVDL</sequence>
<evidence type="ECO:0000313" key="4">
    <source>
        <dbReference type="WBParaSite" id="HPBE_0001775301-mRNA-1"/>
    </source>
</evidence>